<dbReference type="Proteomes" id="UP001501116">
    <property type="component" value="Unassembled WGS sequence"/>
</dbReference>
<dbReference type="Gene3D" id="3.30.1310.10">
    <property type="entry name" value="Nucleoid-associated protein YbaB-like domain"/>
    <property type="match status" value="1"/>
</dbReference>
<accession>A0ABN2RAP4</accession>
<evidence type="ECO:0000313" key="2">
    <source>
        <dbReference type="EMBL" id="GAA1966284.1"/>
    </source>
</evidence>
<dbReference type="Pfam" id="PF02575">
    <property type="entry name" value="YbaB_DNA_bd"/>
    <property type="match status" value="1"/>
</dbReference>
<comment type="caution">
    <text evidence="2">The sequence shown here is derived from an EMBL/GenBank/DDBJ whole genome shotgun (WGS) entry which is preliminary data.</text>
</comment>
<evidence type="ECO:0000256" key="1">
    <source>
        <dbReference type="SAM" id="MobiDB-lite"/>
    </source>
</evidence>
<dbReference type="InterPro" id="IPR004401">
    <property type="entry name" value="YbaB/EbfC"/>
</dbReference>
<dbReference type="SUPFAM" id="SSF82607">
    <property type="entry name" value="YbaB-like"/>
    <property type="match status" value="1"/>
</dbReference>
<gene>
    <name evidence="2" type="ORF">GCM10009754_43370</name>
</gene>
<proteinExistence type="predicted"/>
<organism evidence="2 3">
    <name type="scientific">Amycolatopsis minnesotensis</name>
    <dbReference type="NCBI Taxonomy" id="337894"/>
    <lineage>
        <taxon>Bacteria</taxon>
        <taxon>Bacillati</taxon>
        <taxon>Actinomycetota</taxon>
        <taxon>Actinomycetes</taxon>
        <taxon>Pseudonocardiales</taxon>
        <taxon>Pseudonocardiaceae</taxon>
        <taxon>Amycolatopsis</taxon>
    </lineage>
</organism>
<evidence type="ECO:0000313" key="3">
    <source>
        <dbReference type="Proteomes" id="UP001501116"/>
    </source>
</evidence>
<sequence length="161" mass="17249">MTVPDGRPPGEHRAALEARNAAMKDQVDRLLDGVTRQTERLQQAQADASRVTATLTSKDGLATVTVNSAGVLTELEFSQNAFERSRPESLARTVQALVQQATVQVKRQVTELMAPMTTGLPDLSDLFEGAPSLGALIPKFPELEPEGEDGQQDAPLTKGQG</sequence>
<evidence type="ECO:0008006" key="4">
    <source>
        <dbReference type="Google" id="ProtNLM"/>
    </source>
</evidence>
<dbReference type="EMBL" id="BAAANN010000017">
    <property type="protein sequence ID" value="GAA1966284.1"/>
    <property type="molecule type" value="Genomic_DNA"/>
</dbReference>
<feature type="region of interest" description="Disordered" evidence="1">
    <location>
        <begin position="137"/>
        <end position="161"/>
    </location>
</feature>
<name>A0ABN2RAP4_9PSEU</name>
<keyword evidence="3" id="KW-1185">Reference proteome</keyword>
<reference evidence="2 3" key="1">
    <citation type="journal article" date="2019" name="Int. J. Syst. Evol. Microbiol.">
        <title>The Global Catalogue of Microorganisms (GCM) 10K type strain sequencing project: providing services to taxonomists for standard genome sequencing and annotation.</title>
        <authorList>
            <consortium name="The Broad Institute Genomics Platform"/>
            <consortium name="The Broad Institute Genome Sequencing Center for Infectious Disease"/>
            <person name="Wu L."/>
            <person name="Ma J."/>
        </authorList>
    </citation>
    <scope>NUCLEOTIDE SEQUENCE [LARGE SCALE GENOMIC DNA]</scope>
    <source>
        <strain evidence="2 3">JCM 14545</strain>
    </source>
</reference>
<dbReference type="InterPro" id="IPR036894">
    <property type="entry name" value="YbaB-like_sf"/>
</dbReference>
<protein>
    <recommendedName>
        <fullName evidence="4">DNA-binding protein YbaB</fullName>
    </recommendedName>
</protein>